<dbReference type="Pfam" id="PF05960">
    <property type="entry name" value="DUF885"/>
    <property type="match status" value="1"/>
</dbReference>
<dbReference type="PANTHER" id="PTHR33361">
    <property type="entry name" value="GLR0591 PROTEIN"/>
    <property type="match status" value="1"/>
</dbReference>
<accession>A0ABV3Z2A2</accession>
<dbReference type="RefSeq" id="WP_369311929.1">
    <property type="nucleotide sequence ID" value="NZ_JBEHZE010000001.1"/>
</dbReference>
<name>A0ABV3Z2A2_9PROT</name>
<dbReference type="EMBL" id="JBEHZE010000001">
    <property type="protein sequence ID" value="MEX6632144.1"/>
    <property type="molecule type" value="Genomic_DNA"/>
</dbReference>
<proteinExistence type="predicted"/>
<evidence type="ECO:0000313" key="3">
    <source>
        <dbReference type="Proteomes" id="UP001560685"/>
    </source>
</evidence>
<keyword evidence="1" id="KW-0732">Signal</keyword>
<protein>
    <submittedName>
        <fullName evidence="2">DUF885 domain-containing protein</fullName>
    </submittedName>
</protein>
<comment type="caution">
    <text evidence="2">The sequence shown here is derived from an EMBL/GenBank/DDBJ whole genome shotgun (WGS) entry which is preliminary data.</text>
</comment>
<dbReference type="Proteomes" id="UP001560685">
    <property type="component" value="Unassembled WGS sequence"/>
</dbReference>
<organism evidence="2 3">
    <name type="scientific">Hyphococcus lacteus</name>
    <dbReference type="NCBI Taxonomy" id="3143536"/>
    <lineage>
        <taxon>Bacteria</taxon>
        <taxon>Pseudomonadati</taxon>
        <taxon>Pseudomonadota</taxon>
        <taxon>Alphaproteobacteria</taxon>
        <taxon>Parvularculales</taxon>
        <taxon>Parvularculaceae</taxon>
        <taxon>Hyphococcus</taxon>
    </lineage>
</organism>
<evidence type="ECO:0000313" key="2">
    <source>
        <dbReference type="EMBL" id="MEX6632144.1"/>
    </source>
</evidence>
<sequence>MKKTILLLACSTLLLVACDSQNNTARSEGTANQDFRATETAEDVTVIADDYINAMADVHPLYLVATGLAADYGISNTAFEDISPEATARFEAAEDQLLSRINMVDPDNIENRNDWVLHQSLKETLEASIQMRVCKTPLWSLNHMSGWQNSLGQIVPLQPVSTAEERTDALERWAKLPAYLAHDRANLEAGLAQGYSAPKRVVARVIKQLDIALATPPAESPFIGFIKNAEDAPEFSSAAERLVIDKLNPAIASYRAFLNDTYMPAARDALAVTALPDGDACYEAFLRLFHGANIGSKATFENGQKAVAANMAGLLDRGEEVFGTRDLGEILAQVKDAPGNRFETEEELISFTRDQVAHTREKSEPFFSALPEQEMVVEPYPDYLKGTGQSSRYEPTEAEKGPATYRINTDDWAEQTRGEAMVVVVHEGWPGHHLQLATFTEKGDLHPAMKLLGSSAAVEGWARYAEALAEEAGIYHNVYGEITRRAWPARGMVGDPGLHAYGWTNEETAAYFIETGNFNEETAEVLLDRMAVIPGQLTGYDTGGLEIFALRREAEERLGDRFDIRAFHDHVLEVGMAPISVIRANVEAWIEEEAAQ</sequence>
<feature type="signal peptide" evidence="1">
    <location>
        <begin position="1"/>
        <end position="25"/>
    </location>
</feature>
<dbReference type="PROSITE" id="PS51257">
    <property type="entry name" value="PROKAR_LIPOPROTEIN"/>
    <property type="match status" value="1"/>
</dbReference>
<feature type="chain" id="PRO_5046987160" evidence="1">
    <location>
        <begin position="26"/>
        <end position="596"/>
    </location>
</feature>
<gene>
    <name evidence="2" type="ORF">ABFZ84_01150</name>
</gene>
<evidence type="ECO:0000256" key="1">
    <source>
        <dbReference type="SAM" id="SignalP"/>
    </source>
</evidence>
<keyword evidence="3" id="KW-1185">Reference proteome</keyword>
<dbReference type="PANTHER" id="PTHR33361:SF2">
    <property type="entry name" value="DUF885 DOMAIN-CONTAINING PROTEIN"/>
    <property type="match status" value="1"/>
</dbReference>
<reference evidence="2 3" key="1">
    <citation type="submission" date="2024-05" db="EMBL/GenBank/DDBJ databases">
        <title>Three bacterial strains, DH-69, EH-24, and ECK-19 isolated from coastal sediments.</title>
        <authorList>
            <person name="Ye Y.-Q."/>
            <person name="Du Z.-J."/>
        </authorList>
    </citation>
    <scope>NUCLEOTIDE SEQUENCE [LARGE SCALE GENOMIC DNA]</scope>
    <source>
        <strain evidence="2 3">ECK-19</strain>
    </source>
</reference>
<dbReference type="InterPro" id="IPR010281">
    <property type="entry name" value="DUF885"/>
</dbReference>